<keyword evidence="1" id="KW-1133">Transmembrane helix</keyword>
<proteinExistence type="predicted"/>
<feature type="transmembrane region" description="Helical" evidence="1">
    <location>
        <begin position="95"/>
        <end position="116"/>
    </location>
</feature>
<sequence length="157" mass="17460">MSTSGKIKLVNRVKFYAILDAVLTWTFDMILIGLTVCSVAMLFSFESLKVDGDTLLIIGLVVIGIASFFLILLAVKLYRGAKNNDPQSCQTWYRVTVALLVLHIIGMFVTLTNWGLNCFPTGLYGLHILYKAGEMNLVYRFMEGLTNQGKIVTPTNV</sequence>
<organism evidence="2 3">
    <name type="scientific">Orchesella dallaii</name>
    <dbReference type="NCBI Taxonomy" id="48710"/>
    <lineage>
        <taxon>Eukaryota</taxon>
        <taxon>Metazoa</taxon>
        <taxon>Ecdysozoa</taxon>
        <taxon>Arthropoda</taxon>
        <taxon>Hexapoda</taxon>
        <taxon>Collembola</taxon>
        <taxon>Entomobryomorpha</taxon>
        <taxon>Entomobryoidea</taxon>
        <taxon>Orchesellidae</taxon>
        <taxon>Orchesellinae</taxon>
        <taxon>Orchesella</taxon>
    </lineage>
</organism>
<keyword evidence="3" id="KW-1185">Reference proteome</keyword>
<accession>A0ABP1PZK5</accession>
<protein>
    <submittedName>
        <fullName evidence="2">Uncharacterized protein</fullName>
    </submittedName>
</protein>
<dbReference type="Proteomes" id="UP001642540">
    <property type="component" value="Unassembled WGS sequence"/>
</dbReference>
<keyword evidence="1" id="KW-0472">Membrane</keyword>
<evidence type="ECO:0000313" key="2">
    <source>
        <dbReference type="EMBL" id="CAL8083908.1"/>
    </source>
</evidence>
<evidence type="ECO:0000256" key="1">
    <source>
        <dbReference type="SAM" id="Phobius"/>
    </source>
</evidence>
<name>A0ABP1PZK5_9HEXA</name>
<reference evidence="2 3" key="1">
    <citation type="submission" date="2024-08" db="EMBL/GenBank/DDBJ databases">
        <authorList>
            <person name="Cucini C."/>
            <person name="Frati F."/>
        </authorList>
    </citation>
    <scope>NUCLEOTIDE SEQUENCE [LARGE SCALE GENOMIC DNA]</scope>
</reference>
<feature type="transmembrane region" description="Helical" evidence="1">
    <location>
        <begin position="55"/>
        <end position="75"/>
    </location>
</feature>
<evidence type="ECO:0000313" key="3">
    <source>
        <dbReference type="Proteomes" id="UP001642540"/>
    </source>
</evidence>
<gene>
    <name evidence="2" type="ORF">ODALV1_LOCUS5635</name>
</gene>
<comment type="caution">
    <text evidence="2">The sequence shown here is derived from an EMBL/GenBank/DDBJ whole genome shotgun (WGS) entry which is preliminary data.</text>
</comment>
<dbReference type="EMBL" id="CAXLJM020000017">
    <property type="protein sequence ID" value="CAL8083908.1"/>
    <property type="molecule type" value="Genomic_DNA"/>
</dbReference>
<feature type="transmembrane region" description="Helical" evidence="1">
    <location>
        <begin position="21"/>
        <end position="43"/>
    </location>
</feature>
<keyword evidence="1" id="KW-0812">Transmembrane</keyword>